<dbReference type="Proteomes" id="UP000199344">
    <property type="component" value="Unassembled WGS sequence"/>
</dbReference>
<dbReference type="InterPro" id="IPR018666">
    <property type="entry name" value="DUF2125"/>
</dbReference>
<evidence type="ECO:0000313" key="2">
    <source>
        <dbReference type="Proteomes" id="UP000199344"/>
    </source>
</evidence>
<reference evidence="1 2" key="1">
    <citation type="submission" date="2016-10" db="EMBL/GenBank/DDBJ databases">
        <authorList>
            <person name="de Groot N.N."/>
        </authorList>
    </citation>
    <scope>NUCLEOTIDE SEQUENCE [LARGE SCALE GENOMIC DNA]</scope>
    <source>
        <strain evidence="1 2">DSM 22220</strain>
    </source>
</reference>
<dbReference type="RefSeq" id="WP_176805025.1">
    <property type="nucleotide sequence ID" value="NZ_FNAH01000005.1"/>
</dbReference>
<evidence type="ECO:0008006" key="3">
    <source>
        <dbReference type="Google" id="ProtNLM"/>
    </source>
</evidence>
<name>A0A1G7BGS0_9RHOB</name>
<protein>
    <recommendedName>
        <fullName evidence="3">DUF2125 domain-containing protein</fullName>
    </recommendedName>
</protein>
<dbReference type="Pfam" id="PF09898">
    <property type="entry name" value="DUF2125"/>
    <property type="match status" value="1"/>
</dbReference>
<evidence type="ECO:0000313" key="1">
    <source>
        <dbReference type="EMBL" id="SDE26193.1"/>
    </source>
</evidence>
<organism evidence="1 2">
    <name type="scientific">Paracoccus isoporae</name>
    <dbReference type="NCBI Taxonomy" id="591205"/>
    <lineage>
        <taxon>Bacteria</taxon>
        <taxon>Pseudomonadati</taxon>
        <taxon>Pseudomonadota</taxon>
        <taxon>Alphaproteobacteria</taxon>
        <taxon>Rhodobacterales</taxon>
        <taxon>Paracoccaceae</taxon>
        <taxon>Paracoccus</taxon>
    </lineage>
</organism>
<keyword evidence="2" id="KW-1185">Reference proteome</keyword>
<gene>
    <name evidence="1" type="ORF">SAMN05421538_10590</name>
</gene>
<proteinExistence type="predicted"/>
<sequence>MSKLLLGTAILAIAVGAAWFGGETWLSNRVGAMVGDNPQIAASEVSPLRNPARVGLRMRDVEYGDAENGFSAPGMEVYAPLTAPNTLTVDLPNVMALRVGATPFDLTLAEGVAQASFAPTHGLAIRSAGLTARELSLGGAQMLGAADLAARQVHRGSAAPAGSATAYNIDISVQDIALAGLADRLQIAGPVQAWLSAVPDRRVLEGAAPPPSLTGIQTHGVEFKLGRMQARLLGRVEADANGFASGEAAFYTDDAQGFIDAAVTAGLIPENGALLARALIHNMAGTSLPGDAEEPAAEDLASTSAEVAEEAAEATEIFTDEAVSLPRAEPGQIRLPLILKDGEMRLGPVPLGPAPRLLG</sequence>
<dbReference type="STRING" id="591205.SAMN05421538_10590"/>
<dbReference type="AlphaFoldDB" id="A0A1G7BGS0"/>
<accession>A0A1G7BGS0</accession>
<dbReference type="EMBL" id="FNAH01000005">
    <property type="protein sequence ID" value="SDE26193.1"/>
    <property type="molecule type" value="Genomic_DNA"/>
</dbReference>